<evidence type="ECO:0000256" key="1">
    <source>
        <dbReference type="ARBA" id="ARBA00022441"/>
    </source>
</evidence>
<evidence type="ECO:0000256" key="2">
    <source>
        <dbReference type="ARBA" id="ARBA00022737"/>
    </source>
</evidence>
<dbReference type="Pfam" id="PF00646">
    <property type="entry name" value="F-box"/>
    <property type="match status" value="1"/>
</dbReference>
<dbReference type="InterPro" id="IPR006652">
    <property type="entry name" value="Kelch_1"/>
</dbReference>
<dbReference type="AlphaFoldDB" id="A0AAV8SGN7"/>
<evidence type="ECO:0000313" key="4">
    <source>
        <dbReference type="EMBL" id="KAJ8751416.1"/>
    </source>
</evidence>
<keyword evidence="1" id="KW-0880">Kelch repeat</keyword>
<dbReference type="InterPro" id="IPR036047">
    <property type="entry name" value="F-box-like_dom_sf"/>
</dbReference>
<dbReference type="SUPFAM" id="SSF117281">
    <property type="entry name" value="Kelch motif"/>
    <property type="match status" value="1"/>
</dbReference>
<accession>A0AAV8SGN7</accession>
<evidence type="ECO:0000313" key="5">
    <source>
        <dbReference type="Proteomes" id="UP001159364"/>
    </source>
</evidence>
<organism evidence="4 5">
    <name type="scientific">Erythroxylum novogranatense</name>
    <dbReference type="NCBI Taxonomy" id="1862640"/>
    <lineage>
        <taxon>Eukaryota</taxon>
        <taxon>Viridiplantae</taxon>
        <taxon>Streptophyta</taxon>
        <taxon>Embryophyta</taxon>
        <taxon>Tracheophyta</taxon>
        <taxon>Spermatophyta</taxon>
        <taxon>Magnoliopsida</taxon>
        <taxon>eudicotyledons</taxon>
        <taxon>Gunneridae</taxon>
        <taxon>Pentapetalae</taxon>
        <taxon>rosids</taxon>
        <taxon>fabids</taxon>
        <taxon>Malpighiales</taxon>
        <taxon>Erythroxylaceae</taxon>
        <taxon>Erythroxylum</taxon>
    </lineage>
</organism>
<comment type="caution">
    <text evidence="4">The sequence shown here is derived from an EMBL/GenBank/DDBJ whole genome shotgun (WGS) entry which is preliminary data.</text>
</comment>
<dbReference type="PANTHER" id="PTHR46344">
    <property type="entry name" value="OS02G0202900 PROTEIN"/>
    <property type="match status" value="1"/>
</dbReference>
<reference evidence="4 5" key="1">
    <citation type="submission" date="2021-09" db="EMBL/GenBank/DDBJ databases">
        <title>Genomic insights and catalytic innovation underlie evolution of tropane alkaloids biosynthesis.</title>
        <authorList>
            <person name="Wang Y.-J."/>
            <person name="Tian T."/>
            <person name="Huang J.-P."/>
            <person name="Huang S.-X."/>
        </authorList>
    </citation>
    <scope>NUCLEOTIDE SEQUENCE [LARGE SCALE GENOMIC DNA]</scope>
    <source>
        <strain evidence="4">KIB-2018</strain>
        <tissue evidence="4">Leaf</tissue>
    </source>
</reference>
<dbReference type="EMBL" id="JAIWQS010000011">
    <property type="protein sequence ID" value="KAJ8751416.1"/>
    <property type="molecule type" value="Genomic_DNA"/>
</dbReference>
<dbReference type="InterPro" id="IPR001810">
    <property type="entry name" value="F-box_dom"/>
</dbReference>
<dbReference type="InterPro" id="IPR015915">
    <property type="entry name" value="Kelch-typ_b-propeller"/>
</dbReference>
<name>A0AAV8SGN7_9ROSI</name>
<feature type="domain" description="F-box" evidence="3">
    <location>
        <begin position="41"/>
        <end position="86"/>
    </location>
</feature>
<dbReference type="SMART" id="SM00612">
    <property type="entry name" value="Kelch"/>
    <property type="match status" value="2"/>
</dbReference>
<dbReference type="Pfam" id="PF01344">
    <property type="entry name" value="Kelch_1"/>
    <property type="match status" value="1"/>
</dbReference>
<dbReference type="Gene3D" id="2.120.10.80">
    <property type="entry name" value="Kelch-type beta propeller"/>
    <property type="match status" value="1"/>
</dbReference>
<dbReference type="Proteomes" id="UP001159364">
    <property type="component" value="Linkage Group LG11"/>
</dbReference>
<sequence>MSESCNSRHFSWLVKSCLPNSQDTTNALTPIPLHSPTTTAPTTLSALPDDLLLECLSRVPSSSLPSLSLVCRRWSHIVHSSTFVSLRRIRHFHSSTLFALSSSDSVLFTASLNFKHNDHSTTHDDSNILGDWKVSTFITLQAPSLIDNLSHARLSSIGPRIYIVERHGVLCYDTWTHSLTLRSSMNFRRKKFACAVVSSKIYVAGGGGSRAPAALVEEYDPERDTWSVVAHAPRRRFGCIGAAVDGVFYVIGGLKIGGASETEVPRAAATGTEYASTMDLYDVKTRAWLRSRTVPGGGCAVAACATAAGFVYVLASHAVEMSFWRFDGRRQNGGAGFGEWTRIKSPPLPPQVRVDSTVRFSCVASEEKVVVVQVNGCIDDLLRRSGRNRRGMREGLVLVYDTVGGEWSRGPDLPEVIRRAACVSVEC</sequence>
<dbReference type="PROSITE" id="PS50181">
    <property type="entry name" value="FBOX"/>
    <property type="match status" value="1"/>
</dbReference>
<dbReference type="PANTHER" id="PTHR46344:SF16">
    <property type="entry name" value="KELCH MOTIF FAMILY PROTEIN, EXPRESSED"/>
    <property type="match status" value="1"/>
</dbReference>
<dbReference type="SUPFAM" id="SSF81383">
    <property type="entry name" value="F-box domain"/>
    <property type="match status" value="1"/>
</dbReference>
<dbReference type="SMART" id="SM00256">
    <property type="entry name" value="FBOX"/>
    <property type="match status" value="1"/>
</dbReference>
<protein>
    <recommendedName>
        <fullName evidence="3">F-box domain-containing protein</fullName>
    </recommendedName>
</protein>
<proteinExistence type="predicted"/>
<keyword evidence="2" id="KW-0677">Repeat</keyword>
<gene>
    <name evidence="4" type="ORF">K2173_016621</name>
</gene>
<keyword evidence="5" id="KW-1185">Reference proteome</keyword>
<evidence type="ECO:0000259" key="3">
    <source>
        <dbReference type="PROSITE" id="PS50181"/>
    </source>
</evidence>
<dbReference type="Gene3D" id="1.20.1280.50">
    <property type="match status" value="1"/>
</dbReference>